<organism evidence="5">
    <name type="scientific">Micromonas pusilla (strain CCMP1545)</name>
    <name type="common">Picoplanktonic green alga</name>
    <dbReference type="NCBI Taxonomy" id="564608"/>
    <lineage>
        <taxon>Eukaryota</taxon>
        <taxon>Viridiplantae</taxon>
        <taxon>Chlorophyta</taxon>
        <taxon>Mamiellophyceae</taxon>
        <taxon>Mamiellales</taxon>
        <taxon>Mamiellaceae</taxon>
        <taxon>Micromonas</taxon>
    </lineage>
</organism>
<dbReference type="Gene3D" id="2.40.30.20">
    <property type="match status" value="1"/>
</dbReference>
<dbReference type="InterPro" id="IPR017938">
    <property type="entry name" value="Riboflavin_synthase-like_b-brl"/>
</dbReference>
<proteinExistence type="predicted"/>
<dbReference type="Pfam" id="PF00677">
    <property type="entry name" value="Lum_binding"/>
    <property type="match status" value="1"/>
</dbReference>
<evidence type="ECO:0000256" key="1">
    <source>
        <dbReference type="PROSITE-ProRule" id="PRU00524"/>
    </source>
</evidence>
<gene>
    <name evidence="4" type="ORF">MICPUCDRAFT_65840</name>
</gene>
<accession>C1N709</accession>
<dbReference type="RefSeq" id="XP_003063646.1">
    <property type="nucleotide sequence ID" value="XM_003063600.1"/>
</dbReference>
<feature type="compositionally biased region" description="Polar residues" evidence="2">
    <location>
        <begin position="404"/>
        <end position="415"/>
    </location>
</feature>
<dbReference type="KEGG" id="mpp:MICPUCDRAFT_65840"/>
<dbReference type="SUPFAM" id="SSF63380">
    <property type="entry name" value="Riboflavin synthase domain-like"/>
    <property type="match status" value="1"/>
</dbReference>
<evidence type="ECO:0000259" key="3">
    <source>
        <dbReference type="PROSITE" id="PS51177"/>
    </source>
</evidence>
<feature type="region of interest" description="Disordered" evidence="2">
    <location>
        <begin position="1"/>
        <end position="37"/>
    </location>
</feature>
<sequence>MHASAMALRGNSAGKHHARPRSGGAMRTSATYTGVPPSRATTKVVSIEKMDDFTRLTIVIPSNAVGAVRMGTSVSVNGVPLCVASVNEDSMIFGISSSSSLAATLSALPQTVDVAIEVEEGFHRVPVNEPPLSDTATYEPSVEVCVMQHPGAICCTRSEISTDDAKRSATITVHTTVRRAQGDAGIHSDQMTMSDFVALGAQAIADKAGELRDAKMQDVVDKEAKIMHDRIQQILQNGKIIWVEAMHEVQGKYGHPCYKLKLECTKGSGAVIDCVFKPAIEGNGEGWHRAGMEYVAYKLSRMLGMDSVPPCAYRQPSAGIELDYKHFDEGAFMYWSDDADDLEKTAGFQQALDTGAWGEGIDPRVVLSDTRILDVLLQNSDRHAGHFLFGRHWTDGGPRPGSEKPQNVSAVMNSNVSDGEKNDIIKRAVSLGGKMKRPVLIDHAAAFRPEAFVSMEHENAFQTGPTRCVDSKTYLRLRFLDAKAIADELGFVLDAGEQAQLLERRDTILAYLDDLVQKNGFEATVINR</sequence>
<feature type="domain" description="Lumazine-binding" evidence="3">
    <location>
        <begin position="31"/>
        <end position="129"/>
    </location>
</feature>
<dbReference type="InterPro" id="IPR023366">
    <property type="entry name" value="ATP_synth_asu-like_sf"/>
</dbReference>
<dbReference type="Proteomes" id="UP000001876">
    <property type="component" value="Unassembled WGS sequence"/>
</dbReference>
<dbReference type="OMA" id="HRAGMEY"/>
<dbReference type="OrthoDB" id="535594at2759"/>
<name>C1N709_MICPC</name>
<dbReference type="eggNOG" id="ENOG502RZ0Q">
    <property type="taxonomic scope" value="Eukaryota"/>
</dbReference>
<feature type="repeat" description="Lumazine-binding" evidence="1">
    <location>
        <begin position="31"/>
        <end position="129"/>
    </location>
</feature>
<evidence type="ECO:0000313" key="5">
    <source>
        <dbReference type="Proteomes" id="UP000001876"/>
    </source>
</evidence>
<reference evidence="4 5" key="1">
    <citation type="journal article" date="2009" name="Science">
        <title>Green evolution and dynamic adaptations revealed by genomes of the marine picoeukaryotes Micromonas.</title>
        <authorList>
            <person name="Worden A.Z."/>
            <person name="Lee J.H."/>
            <person name="Mock T."/>
            <person name="Rouze P."/>
            <person name="Simmons M.P."/>
            <person name="Aerts A.L."/>
            <person name="Allen A.E."/>
            <person name="Cuvelier M.L."/>
            <person name="Derelle E."/>
            <person name="Everett M.V."/>
            <person name="Foulon E."/>
            <person name="Grimwood J."/>
            <person name="Gundlach H."/>
            <person name="Henrissat B."/>
            <person name="Napoli C."/>
            <person name="McDonald S.M."/>
            <person name="Parker M.S."/>
            <person name="Rombauts S."/>
            <person name="Salamov A."/>
            <person name="Von Dassow P."/>
            <person name="Badger J.H."/>
            <person name="Coutinho P.M."/>
            <person name="Demir E."/>
            <person name="Dubchak I."/>
            <person name="Gentemann C."/>
            <person name="Eikrem W."/>
            <person name="Gready J.E."/>
            <person name="John U."/>
            <person name="Lanier W."/>
            <person name="Lindquist E.A."/>
            <person name="Lucas S."/>
            <person name="Mayer K.F."/>
            <person name="Moreau H."/>
            <person name="Not F."/>
            <person name="Otillar R."/>
            <person name="Panaud O."/>
            <person name="Pangilinan J."/>
            <person name="Paulsen I."/>
            <person name="Piegu B."/>
            <person name="Poliakov A."/>
            <person name="Robbens S."/>
            <person name="Schmutz J."/>
            <person name="Toulza E."/>
            <person name="Wyss T."/>
            <person name="Zelensky A."/>
            <person name="Zhou K."/>
            <person name="Armbrust E.V."/>
            <person name="Bhattacharya D."/>
            <person name="Goodenough U.W."/>
            <person name="Van de Peer Y."/>
            <person name="Grigoriev I.V."/>
        </authorList>
    </citation>
    <scope>NUCLEOTIDE SEQUENCE [LARGE SCALE GENOMIC DNA]</scope>
    <source>
        <strain evidence="4 5">CCMP1545</strain>
    </source>
</reference>
<feature type="region of interest" description="Disordered" evidence="2">
    <location>
        <begin position="395"/>
        <end position="415"/>
    </location>
</feature>
<protein>
    <submittedName>
        <fullName evidence="4">Predicted protein</fullName>
    </submittedName>
</protein>
<evidence type="ECO:0000256" key="2">
    <source>
        <dbReference type="SAM" id="MobiDB-lite"/>
    </source>
</evidence>
<keyword evidence="5" id="KW-1185">Reference proteome</keyword>
<dbReference type="InterPro" id="IPR026017">
    <property type="entry name" value="Lumazine-bd_dom"/>
</dbReference>
<dbReference type="EMBL" id="GG663749">
    <property type="protein sequence ID" value="EEH52019.1"/>
    <property type="molecule type" value="Genomic_DNA"/>
</dbReference>
<dbReference type="GeneID" id="9689266"/>
<dbReference type="PROSITE" id="PS51177">
    <property type="entry name" value="LUMAZINE_BIND"/>
    <property type="match status" value="1"/>
</dbReference>
<evidence type="ECO:0000313" key="4">
    <source>
        <dbReference type="EMBL" id="EEH52019.1"/>
    </source>
</evidence>
<dbReference type="AlphaFoldDB" id="C1N709"/>